<dbReference type="Proteomes" id="UP000317238">
    <property type="component" value="Unassembled WGS sequence"/>
</dbReference>
<name>A0A5C5YCG7_9PLAN</name>
<evidence type="ECO:0000313" key="2">
    <source>
        <dbReference type="Proteomes" id="UP000317238"/>
    </source>
</evidence>
<sequence>MRCNGAGLARFHEWIVNTPGPLIAVVRGAGPVIDRGDCLNSGAYACPQYDIRGYNFAHPGAAPGADRSTSVAASATRTSSLLPLPTIRPAQRLPGSRRDCKTLRLPASCDRLSAWIRGGPGLQPAANKAMVRSGGLGQFEIQRPPSPLAHRGRYTGLALIGIKL</sequence>
<protein>
    <submittedName>
        <fullName evidence="1">Uncharacterized protein</fullName>
    </submittedName>
</protein>
<dbReference type="EMBL" id="SJPL01000001">
    <property type="protein sequence ID" value="TWT72629.1"/>
    <property type="molecule type" value="Genomic_DNA"/>
</dbReference>
<organism evidence="1 2">
    <name type="scientific">Crateriforma conspicua</name>
    <dbReference type="NCBI Taxonomy" id="2527996"/>
    <lineage>
        <taxon>Bacteria</taxon>
        <taxon>Pseudomonadati</taxon>
        <taxon>Planctomycetota</taxon>
        <taxon>Planctomycetia</taxon>
        <taxon>Planctomycetales</taxon>
        <taxon>Planctomycetaceae</taxon>
        <taxon>Crateriforma</taxon>
    </lineage>
</organism>
<gene>
    <name evidence="1" type="ORF">Pan14r_49490</name>
</gene>
<reference evidence="1 2" key="1">
    <citation type="submission" date="2019-02" db="EMBL/GenBank/DDBJ databases">
        <title>Deep-cultivation of Planctomycetes and their phenomic and genomic characterization uncovers novel biology.</title>
        <authorList>
            <person name="Wiegand S."/>
            <person name="Jogler M."/>
            <person name="Boedeker C."/>
            <person name="Pinto D."/>
            <person name="Vollmers J."/>
            <person name="Rivas-Marin E."/>
            <person name="Kohn T."/>
            <person name="Peeters S.H."/>
            <person name="Heuer A."/>
            <person name="Rast P."/>
            <person name="Oberbeckmann S."/>
            <person name="Bunk B."/>
            <person name="Jeske O."/>
            <person name="Meyerdierks A."/>
            <person name="Storesund J.E."/>
            <person name="Kallscheuer N."/>
            <person name="Luecker S."/>
            <person name="Lage O.M."/>
            <person name="Pohl T."/>
            <person name="Merkel B.J."/>
            <person name="Hornburger P."/>
            <person name="Mueller R.-W."/>
            <person name="Bruemmer F."/>
            <person name="Labrenz M."/>
            <person name="Spormann A.M."/>
            <person name="Op Den Camp H."/>
            <person name="Overmann J."/>
            <person name="Amann R."/>
            <person name="Jetten M.S.M."/>
            <person name="Mascher T."/>
            <person name="Medema M.H."/>
            <person name="Devos D.P."/>
            <person name="Kaster A.-K."/>
            <person name="Ovreas L."/>
            <person name="Rohde M."/>
            <person name="Galperin M.Y."/>
            <person name="Jogler C."/>
        </authorList>
    </citation>
    <scope>NUCLEOTIDE SEQUENCE [LARGE SCALE GENOMIC DNA]</scope>
    <source>
        <strain evidence="1 2">Pan14r</strain>
    </source>
</reference>
<evidence type="ECO:0000313" key="1">
    <source>
        <dbReference type="EMBL" id="TWT72629.1"/>
    </source>
</evidence>
<proteinExistence type="predicted"/>
<dbReference type="AlphaFoldDB" id="A0A5C5YCG7"/>
<accession>A0A5C5YCG7</accession>
<comment type="caution">
    <text evidence="1">The sequence shown here is derived from an EMBL/GenBank/DDBJ whole genome shotgun (WGS) entry which is preliminary data.</text>
</comment>
<keyword evidence="2" id="KW-1185">Reference proteome</keyword>